<reference evidence="5" key="1">
    <citation type="submission" date="2022-10" db="EMBL/GenBank/DDBJ databases">
        <title>Genome assembly of Pristionchus species.</title>
        <authorList>
            <person name="Yoshida K."/>
            <person name="Sommer R.J."/>
        </authorList>
    </citation>
    <scope>NUCLEOTIDE SEQUENCE [LARGE SCALE GENOMIC DNA]</scope>
    <source>
        <strain evidence="5">RS5460</strain>
    </source>
</reference>
<dbReference type="Gene3D" id="2.60.120.290">
    <property type="entry name" value="Spermadhesin, CUB domain"/>
    <property type="match status" value="1"/>
</dbReference>
<dbReference type="SUPFAM" id="SSF49854">
    <property type="entry name" value="Spermadhesin, CUB domain"/>
    <property type="match status" value="1"/>
</dbReference>
<organism evidence="4 5">
    <name type="scientific">Pristionchus mayeri</name>
    <dbReference type="NCBI Taxonomy" id="1317129"/>
    <lineage>
        <taxon>Eukaryota</taxon>
        <taxon>Metazoa</taxon>
        <taxon>Ecdysozoa</taxon>
        <taxon>Nematoda</taxon>
        <taxon>Chromadorea</taxon>
        <taxon>Rhabditida</taxon>
        <taxon>Rhabditina</taxon>
        <taxon>Diplogasteromorpha</taxon>
        <taxon>Diplogasteroidea</taxon>
        <taxon>Neodiplogasteridae</taxon>
        <taxon>Pristionchus</taxon>
    </lineage>
</organism>
<keyword evidence="5" id="KW-1185">Reference proteome</keyword>
<dbReference type="Proteomes" id="UP001328107">
    <property type="component" value="Unassembled WGS sequence"/>
</dbReference>
<name>A0AAN4Z2F0_9BILA</name>
<feature type="non-terminal residue" evidence="4">
    <location>
        <position position="92"/>
    </location>
</feature>
<gene>
    <name evidence="4" type="ORF">PMAYCL1PPCAC_00205</name>
</gene>
<dbReference type="PROSITE" id="PS01180">
    <property type="entry name" value="CUB"/>
    <property type="match status" value="1"/>
</dbReference>
<dbReference type="Pfam" id="PF00431">
    <property type="entry name" value="CUB"/>
    <property type="match status" value="1"/>
</dbReference>
<dbReference type="InterPro" id="IPR000859">
    <property type="entry name" value="CUB_dom"/>
</dbReference>
<dbReference type="EMBL" id="BTRK01000001">
    <property type="protein sequence ID" value="GMR30010.1"/>
    <property type="molecule type" value="Genomic_DNA"/>
</dbReference>
<evidence type="ECO:0000256" key="1">
    <source>
        <dbReference type="ARBA" id="ARBA00023157"/>
    </source>
</evidence>
<proteinExistence type="predicted"/>
<dbReference type="PANTHER" id="PTHR22991">
    <property type="entry name" value="PROTEIN CBG13490"/>
    <property type="match status" value="1"/>
</dbReference>
<feature type="non-terminal residue" evidence="4">
    <location>
        <position position="1"/>
    </location>
</feature>
<dbReference type="PANTHER" id="PTHR22991:SF40">
    <property type="entry name" value="PROTEIN CBG13490"/>
    <property type="match status" value="1"/>
</dbReference>
<evidence type="ECO:0000259" key="3">
    <source>
        <dbReference type="PROSITE" id="PS01180"/>
    </source>
</evidence>
<dbReference type="AlphaFoldDB" id="A0AAN4Z2F0"/>
<dbReference type="InterPro" id="IPR050976">
    <property type="entry name" value="Snaclec"/>
</dbReference>
<protein>
    <recommendedName>
        <fullName evidence="3">CUB domain-containing protein</fullName>
    </recommendedName>
</protein>
<comment type="caution">
    <text evidence="2">Lacks conserved residue(s) required for the propagation of feature annotation.</text>
</comment>
<sequence length="92" mass="9892">QITSPGFPFSASTPCEYFLTADSGKKVEVEIILLEANSIRDFLVIYDGYLGGSVIANLTGEVREVTYTTSSSNIMKVSWEPNGGVNVRGLAV</sequence>
<keyword evidence="1" id="KW-1015">Disulfide bond</keyword>
<evidence type="ECO:0000313" key="4">
    <source>
        <dbReference type="EMBL" id="GMR30010.1"/>
    </source>
</evidence>
<comment type="caution">
    <text evidence="4">The sequence shown here is derived from an EMBL/GenBank/DDBJ whole genome shotgun (WGS) entry which is preliminary data.</text>
</comment>
<evidence type="ECO:0000313" key="5">
    <source>
        <dbReference type="Proteomes" id="UP001328107"/>
    </source>
</evidence>
<accession>A0AAN4Z2F0</accession>
<evidence type="ECO:0000256" key="2">
    <source>
        <dbReference type="PROSITE-ProRule" id="PRU00059"/>
    </source>
</evidence>
<feature type="domain" description="CUB" evidence="3">
    <location>
        <begin position="1"/>
        <end position="92"/>
    </location>
</feature>
<dbReference type="InterPro" id="IPR035914">
    <property type="entry name" value="Sperma_CUB_dom_sf"/>
</dbReference>